<name>A0A239C1P0_9ACTN</name>
<evidence type="ECO:0000313" key="3">
    <source>
        <dbReference type="Proteomes" id="UP000198280"/>
    </source>
</evidence>
<evidence type="ECO:0000259" key="1">
    <source>
        <dbReference type="Pfam" id="PF01471"/>
    </source>
</evidence>
<dbReference type="RefSeq" id="WP_089222994.1">
    <property type="nucleotide sequence ID" value="NZ_FZOF01000003.1"/>
</dbReference>
<reference evidence="2 3" key="1">
    <citation type="submission" date="2017-06" db="EMBL/GenBank/DDBJ databases">
        <authorList>
            <person name="Kim H.J."/>
            <person name="Triplett B.A."/>
        </authorList>
    </citation>
    <scope>NUCLEOTIDE SEQUENCE [LARGE SCALE GENOMIC DNA]</scope>
    <source>
        <strain evidence="2 3">CGMCC 4.1858</strain>
    </source>
</reference>
<dbReference type="Proteomes" id="UP000198280">
    <property type="component" value="Unassembled WGS sequence"/>
</dbReference>
<dbReference type="NCBIfam" id="NF038080">
    <property type="entry name" value="PG_bind_siph"/>
    <property type="match status" value="2"/>
</dbReference>
<dbReference type="InterPro" id="IPR002477">
    <property type="entry name" value="Peptidoglycan-bd-like"/>
</dbReference>
<keyword evidence="3" id="KW-1185">Reference proteome</keyword>
<dbReference type="InterPro" id="IPR036365">
    <property type="entry name" value="PGBD-like_sf"/>
</dbReference>
<dbReference type="InterPro" id="IPR047763">
    <property type="entry name" value="PG_bind_dom_phiBT1-type"/>
</dbReference>
<accession>A0A239C1P0</accession>
<dbReference type="Gene3D" id="1.10.101.10">
    <property type="entry name" value="PGBD-like superfamily/PGBD"/>
    <property type="match status" value="1"/>
</dbReference>
<dbReference type="EMBL" id="FZOF01000003">
    <property type="protein sequence ID" value="SNS14215.1"/>
    <property type="molecule type" value="Genomic_DNA"/>
</dbReference>
<proteinExistence type="predicted"/>
<dbReference type="Pfam" id="PF01471">
    <property type="entry name" value="PG_binding_1"/>
    <property type="match status" value="1"/>
</dbReference>
<sequence length="430" mass="46696">MSTPVFDEVGPLPGCVCEDCARRRLIRAATRVTPPCAPPAAASAALVVLATTGAAVLAPAAVAAPAEDAGQAMSAGRTEQAQPDLIGSAAPLRLSRDQILERARRWIDAKVPYDMRRRWRDGYRQDCSGFVSMAWGLGTSQWTGTLPRFAERIGRDELEPGDILLFHNPSDPVDGSHVTIFGGWANAAHTRYTAYEETRPRARVRTTPYAYWDHSKRYVPYRYKYLRGEGFDDLYDDLYEDLDGDLDLGDLASLAYPGSRSFGPGAANGYITRLGTMLRQRGAGEYYHDGPGPHWSDADRLATRAFQRAQGWKGDQADGFPGPLTWRYLTQGAGSDVGGAGRPAAPASATAPPAYPGIGGFRPGQSGPHVLALGRRLAAKGFGRFYAKGPGPRWGEADRRAVEAFQRSQGWSGSRADGYPGPETWKRLFS</sequence>
<dbReference type="InterPro" id="IPR038765">
    <property type="entry name" value="Papain-like_cys_pep_sf"/>
</dbReference>
<dbReference type="SUPFAM" id="SSF54001">
    <property type="entry name" value="Cysteine proteinases"/>
    <property type="match status" value="1"/>
</dbReference>
<protein>
    <recommendedName>
        <fullName evidence="1">Peptidoglycan binding-like domain-containing protein</fullName>
    </recommendedName>
</protein>
<evidence type="ECO:0000313" key="2">
    <source>
        <dbReference type="EMBL" id="SNS14215.1"/>
    </source>
</evidence>
<dbReference type="OrthoDB" id="5620138at2"/>
<dbReference type="Gene3D" id="3.90.1720.10">
    <property type="entry name" value="endopeptidase domain like (from Nostoc punctiforme)"/>
    <property type="match status" value="1"/>
</dbReference>
<dbReference type="SUPFAM" id="SSF47090">
    <property type="entry name" value="PGBD-like"/>
    <property type="match status" value="2"/>
</dbReference>
<dbReference type="InterPro" id="IPR036366">
    <property type="entry name" value="PGBDSf"/>
</dbReference>
<organism evidence="2 3">
    <name type="scientific">Actinacidiphila glaucinigra</name>
    <dbReference type="NCBI Taxonomy" id="235986"/>
    <lineage>
        <taxon>Bacteria</taxon>
        <taxon>Bacillati</taxon>
        <taxon>Actinomycetota</taxon>
        <taxon>Actinomycetes</taxon>
        <taxon>Kitasatosporales</taxon>
        <taxon>Streptomycetaceae</taxon>
        <taxon>Actinacidiphila</taxon>
    </lineage>
</organism>
<gene>
    <name evidence="2" type="ORF">SAMN05216252_103322</name>
</gene>
<feature type="domain" description="Peptidoglycan binding-like" evidence="1">
    <location>
        <begin position="367"/>
        <end position="428"/>
    </location>
</feature>
<dbReference type="AlphaFoldDB" id="A0A239C1P0"/>